<sequence length="348" mass="36911">MPEMVLGKELDSTKVDIPQTQGKLYEGECGHSGGITLSGPSPRHYGTAQSLRAHACHLPGSNGRLVHEPLPCFVSLPPSREPSPEPLPMSFTTEQTTEIGNIISAGIAGMKQDLSELITEIRGKTSLTTVPPAPPPGTSGTSAATTASGALNLFSTPDEIADQSAPDQTLQFADGQISAVDKALAKAFPDMGALLRSLMVYFDVLSFSLSATHGKQAGGSEHGWTLTHGASLFVQHLLQLQQQHTFGSILQYTECFFQFRRTEMLHGHYSSWWAPDNSLIFNFVALPPATTKSSAPSPASSSTSGNGAKPKAGTVCLNVLQGKCPGDTCQYCRQHIRPVVSTAPTPKA</sequence>
<keyword evidence="1" id="KW-0479">Metal-binding</keyword>
<keyword evidence="1" id="KW-0862">Zinc</keyword>
<dbReference type="AlphaFoldDB" id="A0A165NW07"/>
<evidence type="ECO:0000259" key="2">
    <source>
        <dbReference type="PROSITE" id="PS50103"/>
    </source>
</evidence>
<proteinExistence type="predicted"/>
<dbReference type="EMBL" id="KV425894">
    <property type="protein sequence ID" value="KZW01304.1"/>
    <property type="molecule type" value="Genomic_DNA"/>
</dbReference>
<dbReference type="GO" id="GO:0008270">
    <property type="term" value="F:zinc ion binding"/>
    <property type="evidence" value="ECO:0007669"/>
    <property type="project" value="UniProtKB-KW"/>
</dbReference>
<gene>
    <name evidence="3" type="ORF">EXIGLDRAFT_692812</name>
</gene>
<dbReference type="InParanoid" id="A0A165NW07"/>
<name>A0A165NW07_EXIGL</name>
<dbReference type="PROSITE" id="PS50103">
    <property type="entry name" value="ZF_C3H1"/>
    <property type="match status" value="1"/>
</dbReference>
<feature type="domain" description="C3H1-type" evidence="2">
    <location>
        <begin position="310"/>
        <end position="338"/>
    </location>
</feature>
<dbReference type="STRING" id="1314781.A0A165NW07"/>
<evidence type="ECO:0000313" key="4">
    <source>
        <dbReference type="Proteomes" id="UP000077266"/>
    </source>
</evidence>
<keyword evidence="1" id="KW-0863">Zinc-finger</keyword>
<evidence type="ECO:0000313" key="3">
    <source>
        <dbReference type="EMBL" id="KZW01304.1"/>
    </source>
</evidence>
<keyword evidence="4" id="KW-1185">Reference proteome</keyword>
<dbReference type="Proteomes" id="UP000077266">
    <property type="component" value="Unassembled WGS sequence"/>
</dbReference>
<organism evidence="3 4">
    <name type="scientific">Exidia glandulosa HHB12029</name>
    <dbReference type="NCBI Taxonomy" id="1314781"/>
    <lineage>
        <taxon>Eukaryota</taxon>
        <taxon>Fungi</taxon>
        <taxon>Dikarya</taxon>
        <taxon>Basidiomycota</taxon>
        <taxon>Agaricomycotina</taxon>
        <taxon>Agaricomycetes</taxon>
        <taxon>Auriculariales</taxon>
        <taxon>Exidiaceae</taxon>
        <taxon>Exidia</taxon>
    </lineage>
</organism>
<reference evidence="3 4" key="1">
    <citation type="journal article" date="2016" name="Mol. Biol. Evol.">
        <title>Comparative Genomics of Early-Diverging Mushroom-Forming Fungi Provides Insights into the Origins of Lignocellulose Decay Capabilities.</title>
        <authorList>
            <person name="Nagy L.G."/>
            <person name="Riley R."/>
            <person name="Tritt A."/>
            <person name="Adam C."/>
            <person name="Daum C."/>
            <person name="Floudas D."/>
            <person name="Sun H."/>
            <person name="Yadav J.S."/>
            <person name="Pangilinan J."/>
            <person name="Larsson K.H."/>
            <person name="Matsuura K."/>
            <person name="Barry K."/>
            <person name="Labutti K."/>
            <person name="Kuo R."/>
            <person name="Ohm R.A."/>
            <person name="Bhattacharya S.S."/>
            <person name="Shirouzu T."/>
            <person name="Yoshinaga Y."/>
            <person name="Martin F.M."/>
            <person name="Grigoriev I.V."/>
            <person name="Hibbett D.S."/>
        </authorList>
    </citation>
    <scope>NUCLEOTIDE SEQUENCE [LARGE SCALE GENOMIC DNA]</scope>
    <source>
        <strain evidence="3 4">HHB12029</strain>
    </source>
</reference>
<evidence type="ECO:0000256" key="1">
    <source>
        <dbReference type="PROSITE-ProRule" id="PRU00723"/>
    </source>
</evidence>
<accession>A0A165NW07</accession>
<dbReference type="InterPro" id="IPR000571">
    <property type="entry name" value="Znf_CCCH"/>
</dbReference>
<feature type="zinc finger region" description="C3H1-type" evidence="1">
    <location>
        <begin position="310"/>
        <end position="338"/>
    </location>
</feature>
<protein>
    <recommendedName>
        <fullName evidence="2">C3H1-type domain-containing protein</fullName>
    </recommendedName>
</protein>